<organism evidence="1 2">
    <name type="scientific">Ligilactobacillus murinus</name>
    <dbReference type="NCBI Taxonomy" id="1622"/>
    <lineage>
        <taxon>Bacteria</taxon>
        <taxon>Bacillati</taxon>
        <taxon>Bacillota</taxon>
        <taxon>Bacilli</taxon>
        <taxon>Lactobacillales</taxon>
        <taxon>Lactobacillaceae</taxon>
        <taxon>Ligilactobacillus</taxon>
    </lineage>
</organism>
<sequence>MALTKAFTDAVLSGDKLGTKIMIKDILIIDPSLKDYNEMIKFAEENMPNLYDSHDGEMLKDSSAEWTEDYLNEQMVILIGNFSKERLELLKKMVQKLYYKPEEKVVVRNQHYQEATPEWSSKKKVGTALAVVGGVTAVAGFVTTNMLAIGGGLGVAAVGVVLVVTDKE</sequence>
<dbReference type="RefSeq" id="WP_163588143.1">
    <property type="nucleotide sequence ID" value="NZ_CP040852.1"/>
</dbReference>
<name>A0AAE6WFL0_9LACO</name>
<proteinExistence type="predicted"/>
<dbReference type="EMBL" id="CP040852">
    <property type="protein sequence ID" value="QIA88875.1"/>
    <property type="molecule type" value="Genomic_DNA"/>
</dbReference>
<dbReference type="Proteomes" id="UP000463931">
    <property type="component" value="Chromosome"/>
</dbReference>
<reference evidence="1 2" key="1">
    <citation type="journal article" date="2019" name="Nat. Med.">
        <title>Preventing dysbiosis of the neonatal mouse intestinal microbiome protects against late-onset sepsis.</title>
        <authorList>
            <person name="Singer J.R."/>
            <person name="Blosser E.G."/>
            <person name="Zindl C.L."/>
            <person name="Silberger D.J."/>
            <person name="Conlan S."/>
            <person name="Laufer V.A."/>
            <person name="DiToro D."/>
            <person name="Deming C."/>
            <person name="Kumar R."/>
            <person name="Morrow C.D."/>
            <person name="Segre J.A."/>
            <person name="Gray M.J."/>
            <person name="Randolph D.A."/>
            <person name="Weaver C.T."/>
        </authorList>
    </citation>
    <scope>NUCLEOTIDE SEQUENCE [LARGE SCALE GENOMIC DNA]</scope>
    <source>
        <strain evidence="1 2">V10</strain>
    </source>
</reference>
<protein>
    <submittedName>
        <fullName evidence="1">Uncharacterized protein</fullName>
    </submittedName>
</protein>
<evidence type="ECO:0000313" key="1">
    <source>
        <dbReference type="EMBL" id="QIA88875.1"/>
    </source>
</evidence>
<dbReference type="AlphaFoldDB" id="A0AAE6WFL0"/>
<accession>A0AAE6WFL0</accession>
<evidence type="ECO:0000313" key="2">
    <source>
        <dbReference type="Proteomes" id="UP000463931"/>
    </source>
</evidence>
<gene>
    <name evidence="1" type="ORF">FEE40_00955</name>
</gene>